<evidence type="ECO:0000313" key="2">
    <source>
        <dbReference type="Proteomes" id="UP000094802"/>
    </source>
</evidence>
<evidence type="ECO:0008006" key="3">
    <source>
        <dbReference type="Google" id="ProtNLM"/>
    </source>
</evidence>
<dbReference type="Pfam" id="PF07148">
    <property type="entry name" value="MalM"/>
    <property type="match status" value="1"/>
</dbReference>
<gene>
    <name evidence="1" type="ORF">A142_06055</name>
</gene>
<proteinExistence type="predicted"/>
<dbReference type="GO" id="GO:0008643">
    <property type="term" value="P:carbohydrate transport"/>
    <property type="evidence" value="ECO:0007669"/>
    <property type="project" value="InterPro"/>
</dbReference>
<reference evidence="1 2" key="1">
    <citation type="journal article" date="2012" name="Science">
        <title>Ecological populations of bacteria act as socially cohesive units of antibiotic production and resistance.</title>
        <authorList>
            <person name="Cordero O.X."/>
            <person name="Wildschutte H."/>
            <person name="Kirkup B."/>
            <person name="Proehl S."/>
            <person name="Ngo L."/>
            <person name="Hussain F."/>
            <person name="Le Roux F."/>
            <person name="Mincer T."/>
            <person name="Polz M.F."/>
        </authorList>
    </citation>
    <scope>NUCLEOTIDE SEQUENCE [LARGE SCALE GENOMIC DNA]</scope>
    <source>
        <strain evidence="1 2">12E03</strain>
    </source>
</reference>
<dbReference type="PROSITE" id="PS51257">
    <property type="entry name" value="PROKAR_LIPOPROTEIN"/>
    <property type="match status" value="1"/>
</dbReference>
<name>A0A1E5FRE6_VIBSP</name>
<dbReference type="OrthoDB" id="6212239at2"/>
<dbReference type="RefSeq" id="WP_019821089.1">
    <property type="nucleotide sequence ID" value="NZ_AJZD02000183.1"/>
</dbReference>
<comment type="caution">
    <text evidence="1">The sequence shown here is derived from an EMBL/GenBank/DDBJ whole genome shotgun (WGS) entry which is preliminary data.</text>
</comment>
<dbReference type="AlphaFoldDB" id="A0A1E5FRE6"/>
<dbReference type="EMBL" id="AJZD02000183">
    <property type="protein sequence ID" value="OEF92963.1"/>
    <property type="molecule type" value="Genomic_DNA"/>
</dbReference>
<dbReference type="Proteomes" id="UP000094802">
    <property type="component" value="Unassembled WGS sequence"/>
</dbReference>
<protein>
    <recommendedName>
        <fullName evidence="3">Maltose operon protein</fullName>
    </recommendedName>
</protein>
<dbReference type="GO" id="GO:0042597">
    <property type="term" value="C:periplasmic space"/>
    <property type="evidence" value="ECO:0007669"/>
    <property type="project" value="InterPro"/>
</dbReference>
<sequence>MKYLAILPAVFALSACSTVTESPVSYHKTSPGLESLQNNENCCETLSNIQYQSITNPEEISVSITTASPKIEFKSGRSFAGGLKLPTTLDAIRFSMTSNANYSAFVPSLLVLDKNYQPLDVIGNESIKYQPLSLLDGARYCAQIELQERYLNGETPAYLVVFTTSEALAETTPVEKPSDMAIRSGDIQANIAHNTDYAIPHSAIGKVSFDFKFTAVTTVVEEQNRQKRVQQIIPESTVAQSDLLTENTLNKKEVYQTLIENSVSSGDFSAALTYVEESERLGIEGMRNSFVDAMKQYQKAQ</sequence>
<evidence type="ECO:0000313" key="1">
    <source>
        <dbReference type="EMBL" id="OEF92963.1"/>
    </source>
</evidence>
<dbReference type="InterPro" id="IPR010794">
    <property type="entry name" value="MalM"/>
</dbReference>
<accession>A0A1E5FRE6</accession>
<organism evidence="1 2">
    <name type="scientific">Vibrio splendidus 12E03</name>
    <dbReference type="NCBI Taxonomy" id="1191305"/>
    <lineage>
        <taxon>Bacteria</taxon>
        <taxon>Pseudomonadati</taxon>
        <taxon>Pseudomonadota</taxon>
        <taxon>Gammaproteobacteria</taxon>
        <taxon>Vibrionales</taxon>
        <taxon>Vibrionaceae</taxon>
        <taxon>Vibrio</taxon>
    </lineage>
</organism>